<feature type="transmembrane region" description="Helical" evidence="5">
    <location>
        <begin position="119"/>
        <end position="138"/>
    </location>
</feature>
<evidence type="ECO:0000256" key="3">
    <source>
        <dbReference type="ARBA" id="ARBA00022989"/>
    </source>
</evidence>
<comment type="subcellular location">
    <subcellularLocation>
        <location evidence="1">Membrane</location>
        <topology evidence="1">Multi-pass membrane protein</topology>
    </subcellularLocation>
</comment>
<gene>
    <name evidence="6" type="ORF">DB30_00966</name>
</gene>
<evidence type="ECO:0000256" key="2">
    <source>
        <dbReference type="ARBA" id="ARBA00022692"/>
    </source>
</evidence>
<accession>A0A0C1ZPA5</accession>
<feature type="transmembrane region" description="Helical" evidence="5">
    <location>
        <begin position="150"/>
        <end position="174"/>
    </location>
</feature>
<keyword evidence="3 5" id="KW-1133">Transmembrane helix</keyword>
<dbReference type="GO" id="GO:0016020">
    <property type="term" value="C:membrane"/>
    <property type="evidence" value="ECO:0007669"/>
    <property type="project" value="UniProtKB-SubCell"/>
</dbReference>
<evidence type="ECO:0000256" key="1">
    <source>
        <dbReference type="ARBA" id="ARBA00004141"/>
    </source>
</evidence>
<feature type="transmembrane region" description="Helical" evidence="5">
    <location>
        <begin position="89"/>
        <end position="113"/>
    </location>
</feature>
<dbReference type="Gene3D" id="1.20.1540.10">
    <property type="entry name" value="Rhomboid-like"/>
    <property type="match status" value="1"/>
</dbReference>
<reference evidence="6 7" key="1">
    <citation type="submission" date="2014-12" db="EMBL/GenBank/DDBJ databases">
        <title>Genome assembly of Enhygromyxa salina DSM 15201.</title>
        <authorList>
            <person name="Sharma G."/>
            <person name="Subramanian S."/>
        </authorList>
    </citation>
    <scope>NUCLEOTIDE SEQUENCE [LARGE SCALE GENOMIC DNA]</scope>
    <source>
        <strain evidence="6 7">DSM 15201</strain>
    </source>
</reference>
<organism evidence="6 7">
    <name type="scientific">Enhygromyxa salina</name>
    <dbReference type="NCBI Taxonomy" id="215803"/>
    <lineage>
        <taxon>Bacteria</taxon>
        <taxon>Pseudomonadati</taxon>
        <taxon>Myxococcota</taxon>
        <taxon>Polyangia</taxon>
        <taxon>Nannocystales</taxon>
        <taxon>Nannocystaceae</taxon>
        <taxon>Enhygromyxa</taxon>
    </lineage>
</organism>
<keyword evidence="2 5" id="KW-0812">Transmembrane</keyword>
<name>A0A0C1ZPA5_9BACT</name>
<evidence type="ECO:0000256" key="4">
    <source>
        <dbReference type="ARBA" id="ARBA00023136"/>
    </source>
</evidence>
<sequence length="232" mass="24886">MVLPRFRRGAFALFALTFFVTMLLGDRSSVAGWFTLQPDELLAGRHWWTPATALFHYPEGLGLLGLVWTLTIQWVMGSRLEGFWGTTRYLVMVLVAGVVGYAGAVALAAVMPATAALDYAGPGPIDTACAVAFAWVFARERMRVGSAEISPLLIAGIAAPLSVTFAPLVALAAGTPIAQTWPAAVPGLLAAAVATLFVQPWRKRENSGKVGRTKPRGQTHLRVVRTPEDMLN</sequence>
<evidence type="ECO:0000313" key="6">
    <source>
        <dbReference type="EMBL" id="KIG12848.1"/>
    </source>
</evidence>
<dbReference type="AlphaFoldDB" id="A0A0C1ZPA5"/>
<protein>
    <recommendedName>
        <fullName evidence="8">Peptidase S54 rhomboid domain-containing protein</fullName>
    </recommendedName>
</protein>
<evidence type="ECO:0000313" key="7">
    <source>
        <dbReference type="Proteomes" id="UP000031599"/>
    </source>
</evidence>
<dbReference type="SUPFAM" id="SSF144091">
    <property type="entry name" value="Rhomboid-like"/>
    <property type="match status" value="1"/>
</dbReference>
<evidence type="ECO:0008006" key="8">
    <source>
        <dbReference type="Google" id="ProtNLM"/>
    </source>
</evidence>
<feature type="transmembrane region" description="Helical" evidence="5">
    <location>
        <begin position="180"/>
        <end position="198"/>
    </location>
</feature>
<dbReference type="EMBL" id="JMCC02000116">
    <property type="protein sequence ID" value="KIG12848.1"/>
    <property type="molecule type" value="Genomic_DNA"/>
</dbReference>
<evidence type="ECO:0000256" key="5">
    <source>
        <dbReference type="SAM" id="Phobius"/>
    </source>
</evidence>
<keyword evidence="4 5" id="KW-0472">Membrane</keyword>
<dbReference type="InterPro" id="IPR035952">
    <property type="entry name" value="Rhomboid-like_sf"/>
</dbReference>
<dbReference type="Proteomes" id="UP000031599">
    <property type="component" value="Unassembled WGS sequence"/>
</dbReference>
<proteinExistence type="predicted"/>
<feature type="transmembrane region" description="Helical" evidence="5">
    <location>
        <begin position="55"/>
        <end position="77"/>
    </location>
</feature>
<comment type="caution">
    <text evidence="6">The sequence shown here is derived from an EMBL/GenBank/DDBJ whole genome shotgun (WGS) entry which is preliminary data.</text>
</comment>